<evidence type="ECO:0000313" key="1">
    <source>
        <dbReference type="EMBL" id="KAK8900505.1"/>
    </source>
</evidence>
<name>A0ABR2LAX4_9EUKA</name>
<dbReference type="EMBL" id="JAPFFF010000001">
    <property type="protein sequence ID" value="KAK8900505.1"/>
    <property type="molecule type" value="Genomic_DNA"/>
</dbReference>
<gene>
    <name evidence="1" type="ORF">M9Y10_002832</name>
</gene>
<proteinExistence type="predicted"/>
<comment type="caution">
    <text evidence="1">The sequence shown here is derived from an EMBL/GenBank/DDBJ whole genome shotgun (WGS) entry which is preliminary data.</text>
</comment>
<sequence length="213" mass="25005">MEKSFFQNGAIINPDAEVSINTLLKLLFKRLNLEHEKVRSLKQDIEIQFQLMKRAYESNSLSEIPNCKKKLIDVFDQLLRYACVDNAQSMRFNFIQELCRLPNKFKNNQQHRSDATSNACNEFLFEEAKKKMNIDKQIILTKTQNKFFRNMIQVYKKEKELRQLNEFIKNDLYGTRSVNNNIKSAVKLGTDVQTVINLMNQSVTNLDIDDLNI</sequence>
<keyword evidence="2" id="KW-1185">Reference proteome</keyword>
<dbReference type="Proteomes" id="UP001470230">
    <property type="component" value="Unassembled WGS sequence"/>
</dbReference>
<protein>
    <submittedName>
        <fullName evidence="1">Uncharacterized protein</fullName>
    </submittedName>
</protein>
<organism evidence="1 2">
    <name type="scientific">Tritrichomonas musculus</name>
    <dbReference type="NCBI Taxonomy" id="1915356"/>
    <lineage>
        <taxon>Eukaryota</taxon>
        <taxon>Metamonada</taxon>
        <taxon>Parabasalia</taxon>
        <taxon>Tritrichomonadida</taxon>
        <taxon>Tritrichomonadidae</taxon>
        <taxon>Tritrichomonas</taxon>
    </lineage>
</organism>
<evidence type="ECO:0000313" key="2">
    <source>
        <dbReference type="Proteomes" id="UP001470230"/>
    </source>
</evidence>
<accession>A0ABR2LAX4</accession>
<reference evidence="1 2" key="1">
    <citation type="submission" date="2024-04" db="EMBL/GenBank/DDBJ databases">
        <title>Tritrichomonas musculus Genome.</title>
        <authorList>
            <person name="Alves-Ferreira E."/>
            <person name="Grigg M."/>
            <person name="Lorenzi H."/>
            <person name="Galac M."/>
        </authorList>
    </citation>
    <scope>NUCLEOTIDE SEQUENCE [LARGE SCALE GENOMIC DNA]</scope>
    <source>
        <strain evidence="1 2">EAF2021</strain>
    </source>
</reference>